<evidence type="ECO:0000313" key="1">
    <source>
        <dbReference type="EMBL" id="DAD21588.1"/>
    </source>
</evidence>
<reference evidence="1 2" key="1">
    <citation type="journal article" date="2020" name="Mol. Biol. Evol.">
        <title>Distinct Expression and Methylation Patterns for Genes with Different Fates following a Single Whole-Genome Duplication in Flowering Plants.</title>
        <authorList>
            <person name="Shi T."/>
            <person name="Rahmani R.S."/>
            <person name="Gugger P.F."/>
            <person name="Wang M."/>
            <person name="Li H."/>
            <person name="Zhang Y."/>
            <person name="Li Z."/>
            <person name="Wang Q."/>
            <person name="Van de Peer Y."/>
            <person name="Marchal K."/>
            <person name="Chen J."/>
        </authorList>
    </citation>
    <scope>NUCLEOTIDE SEQUENCE [LARGE SCALE GENOMIC DNA]</scope>
    <source>
        <tissue evidence="1">Leaf</tissue>
    </source>
</reference>
<keyword evidence="2" id="KW-1185">Reference proteome</keyword>
<name>A0A822XVY5_NELNU</name>
<evidence type="ECO:0000313" key="2">
    <source>
        <dbReference type="Proteomes" id="UP000607653"/>
    </source>
</evidence>
<sequence>MVTEYSDKLRWDATCKHHSKIEKGQCFRFRCA</sequence>
<dbReference type="Proteomes" id="UP000607653">
    <property type="component" value="Unassembled WGS sequence"/>
</dbReference>
<gene>
    <name evidence="1" type="ORF">HUJ06_023051</name>
</gene>
<dbReference type="AlphaFoldDB" id="A0A822XVY5"/>
<organism evidence="1 2">
    <name type="scientific">Nelumbo nucifera</name>
    <name type="common">Sacred lotus</name>
    <dbReference type="NCBI Taxonomy" id="4432"/>
    <lineage>
        <taxon>Eukaryota</taxon>
        <taxon>Viridiplantae</taxon>
        <taxon>Streptophyta</taxon>
        <taxon>Embryophyta</taxon>
        <taxon>Tracheophyta</taxon>
        <taxon>Spermatophyta</taxon>
        <taxon>Magnoliopsida</taxon>
        <taxon>Proteales</taxon>
        <taxon>Nelumbonaceae</taxon>
        <taxon>Nelumbo</taxon>
    </lineage>
</organism>
<accession>A0A822XVY5</accession>
<proteinExistence type="predicted"/>
<dbReference type="EMBL" id="DUZY01000001">
    <property type="protein sequence ID" value="DAD21588.1"/>
    <property type="molecule type" value="Genomic_DNA"/>
</dbReference>
<protein>
    <submittedName>
        <fullName evidence="1">Uncharacterized protein</fullName>
    </submittedName>
</protein>
<comment type="caution">
    <text evidence="1">The sequence shown here is derived from an EMBL/GenBank/DDBJ whole genome shotgun (WGS) entry which is preliminary data.</text>
</comment>